<reference evidence="5" key="1">
    <citation type="submission" date="2021-07" db="EMBL/GenBank/DDBJ databases">
        <title>Elsinoe batatas strain:CRI-CJ2 Genome sequencing and assembly.</title>
        <authorList>
            <person name="Huang L."/>
        </authorList>
    </citation>
    <scope>NUCLEOTIDE SEQUENCE</scope>
    <source>
        <strain evidence="5">CRI-CJ2</strain>
    </source>
</reference>
<dbReference type="Pfam" id="PF13193">
    <property type="entry name" value="AMP-binding_C"/>
    <property type="match status" value="1"/>
</dbReference>
<evidence type="ECO:0000259" key="4">
    <source>
        <dbReference type="Pfam" id="PF13193"/>
    </source>
</evidence>
<dbReference type="InterPro" id="IPR020845">
    <property type="entry name" value="AMP-binding_CS"/>
</dbReference>
<sequence length="624" mass="67301">MSLFRACLQRTWLRPARWGVLSRSVVGSRGWAGGEVGTARGPGGWGRGRGFLTEARYEGATEPPLIEETIDKHFASIVRENGDRNAVISRHQSTTLTYRGLDEQSNALARGLLERGVKKGDRVAVSLGNGIEFAVTTYALFKIGAILVPLNPAFNAQQVVAALGHLTASHLIIGLETNLPFKPPRSNVPLLTHIVPDTQSRTFSSALLPSLQCIIIVDNTSSRISPSSLPAFTPFPSLSASQPTSPLPPQNLLNTEIANIQFTSGTTSTPKAACLTHRSILNNGHSIGSRMLLTPSDIVVCPPPLFHCFGCILGYMATATHGSTIVFPSEAFSPTASLLAVQETRATALYGVPTMFLAELDLLATGKVARQGFDRLRTGIAAGSSIPAELMRKLHRELGLTELTICYGMTETSPVSAMTTTDDPLVKRIETVGRLLPHVSAKVVDPADGSRTVGVGERGELAVAGYLVMQGYWNDEARTNEVMLPDEEGRVWMCTGDEAEMDAEGYVRITGRIKDLIIRGGENIHPLEVESCVLEMEGVLDASVVGIGDERYGEVVGAFVVRKEGMEVSGKMVREHVRARLSGHLVPKYVFFVEGYPKTASGKIQKFKLREMGVGMAREGKGLD</sequence>
<keyword evidence="2" id="KW-0436">Ligase</keyword>
<dbReference type="GO" id="GO:0031956">
    <property type="term" value="F:medium-chain fatty acid-CoA ligase activity"/>
    <property type="evidence" value="ECO:0007669"/>
    <property type="project" value="TreeGrafter"/>
</dbReference>
<evidence type="ECO:0000256" key="1">
    <source>
        <dbReference type="ARBA" id="ARBA00006432"/>
    </source>
</evidence>
<dbReference type="PANTHER" id="PTHR43201:SF30">
    <property type="entry name" value="AMP-DEPENDENT SYNTHETASE_LIGASE DOMAIN-CONTAINING PROTEIN"/>
    <property type="match status" value="1"/>
</dbReference>
<comment type="similarity">
    <text evidence="1">Belongs to the ATP-dependent AMP-binding enzyme family.</text>
</comment>
<dbReference type="EMBL" id="JAESVG020000008">
    <property type="protein sequence ID" value="KAG8625541.1"/>
    <property type="molecule type" value="Genomic_DNA"/>
</dbReference>
<dbReference type="PANTHER" id="PTHR43201">
    <property type="entry name" value="ACYL-COA SYNTHETASE"/>
    <property type="match status" value="1"/>
</dbReference>
<feature type="domain" description="AMP-dependent synthetase/ligase" evidence="3">
    <location>
        <begin position="78"/>
        <end position="473"/>
    </location>
</feature>
<dbReference type="AlphaFoldDB" id="A0A8K0KWS6"/>
<evidence type="ECO:0000313" key="5">
    <source>
        <dbReference type="EMBL" id="KAG8625541.1"/>
    </source>
</evidence>
<accession>A0A8K0KWS6</accession>
<feature type="domain" description="AMP-binding enzyme C-terminal" evidence="4">
    <location>
        <begin position="528"/>
        <end position="603"/>
    </location>
</feature>
<dbReference type="Pfam" id="PF00501">
    <property type="entry name" value="AMP-binding"/>
    <property type="match status" value="1"/>
</dbReference>
<dbReference type="OrthoDB" id="10253115at2759"/>
<protein>
    <submittedName>
        <fullName evidence="5">Uncharacterized protein</fullName>
    </submittedName>
</protein>
<dbReference type="Gene3D" id="3.40.50.12780">
    <property type="entry name" value="N-terminal domain of ligase-like"/>
    <property type="match status" value="1"/>
</dbReference>
<evidence type="ECO:0000256" key="2">
    <source>
        <dbReference type="ARBA" id="ARBA00022598"/>
    </source>
</evidence>
<dbReference type="GO" id="GO:0006631">
    <property type="term" value="P:fatty acid metabolic process"/>
    <property type="evidence" value="ECO:0007669"/>
    <property type="project" value="TreeGrafter"/>
</dbReference>
<dbReference type="Proteomes" id="UP000809789">
    <property type="component" value="Unassembled WGS sequence"/>
</dbReference>
<dbReference type="InterPro" id="IPR042099">
    <property type="entry name" value="ANL_N_sf"/>
</dbReference>
<name>A0A8K0KWS6_9PEZI</name>
<evidence type="ECO:0000259" key="3">
    <source>
        <dbReference type="Pfam" id="PF00501"/>
    </source>
</evidence>
<dbReference type="Gene3D" id="3.30.300.30">
    <property type="match status" value="1"/>
</dbReference>
<dbReference type="PROSITE" id="PS00455">
    <property type="entry name" value="AMP_BINDING"/>
    <property type="match status" value="1"/>
</dbReference>
<dbReference type="InterPro" id="IPR025110">
    <property type="entry name" value="AMP-bd_C"/>
</dbReference>
<comment type="caution">
    <text evidence="5">The sequence shown here is derived from an EMBL/GenBank/DDBJ whole genome shotgun (WGS) entry which is preliminary data.</text>
</comment>
<dbReference type="SUPFAM" id="SSF56801">
    <property type="entry name" value="Acetyl-CoA synthetase-like"/>
    <property type="match status" value="1"/>
</dbReference>
<proteinExistence type="inferred from homology"/>
<keyword evidence="6" id="KW-1185">Reference proteome</keyword>
<organism evidence="5 6">
    <name type="scientific">Elsinoe batatas</name>
    <dbReference type="NCBI Taxonomy" id="2601811"/>
    <lineage>
        <taxon>Eukaryota</taxon>
        <taxon>Fungi</taxon>
        <taxon>Dikarya</taxon>
        <taxon>Ascomycota</taxon>
        <taxon>Pezizomycotina</taxon>
        <taxon>Dothideomycetes</taxon>
        <taxon>Dothideomycetidae</taxon>
        <taxon>Myriangiales</taxon>
        <taxon>Elsinoaceae</taxon>
        <taxon>Elsinoe</taxon>
    </lineage>
</organism>
<evidence type="ECO:0000313" key="6">
    <source>
        <dbReference type="Proteomes" id="UP000809789"/>
    </source>
</evidence>
<dbReference type="InterPro" id="IPR000873">
    <property type="entry name" value="AMP-dep_synth/lig_dom"/>
</dbReference>
<gene>
    <name evidence="5" type="ORF">KVT40_007292</name>
</gene>
<dbReference type="InterPro" id="IPR045851">
    <property type="entry name" value="AMP-bd_C_sf"/>
</dbReference>
<dbReference type="FunFam" id="3.30.300.30:FF:000008">
    <property type="entry name" value="2,3-dihydroxybenzoate-AMP ligase"/>
    <property type="match status" value="1"/>
</dbReference>